<keyword evidence="6" id="KW-0408">Iron</keyword>
<keyword evidence="4 8" id="KW-0223">Dioxygenase</keyword>
<dbReference type="InterPro" id="IPR023550">
    <property type="entry name" value="PKHD_hydroxylase"/>
</dbReference>
<evidence type="ECO:0000256" key="6">
    <source>
        <dbReference type="ARBA" id="ARBA00023004"/>
    </source>
</evidence>
<dbReference type="HAMAP" id="MF_00657">
    <property type="entry name" value="Hydroxyl_YbiX"/>
    <property type="match status" value="1"/>
</dbReference>
<dbReference type="AlphaFoldDB" id="A0A5M6CNA6"/>
<name>A0A5M6CNA6_9BACT</name>
<sequence length="249" mass="28340">MFFEIPRFCLYLLRKPILTMISIPSSIIQVQQLLNTEQLQQIDALLQQIPFEDGKTTATGTAKEVKNNLQATREENPYKRQLQQIVFAAVAGHPLVQTAVMPKNILPPIISKYSNGMEYGWHTDSPVMTIDYTVRADLSMTLFLSDPDTYKGGELVIHTPSGYVSYKLAKGDAVIYPTTRLHCVNPVTEGERVACVTWLQSLVKDTEKRELLFQVKTIQERIAAKDMKSEENLLLLQVYSNLMRMWTDL</sequence>
<dbReference type="Gene3D" id="2.60.120.620">
    <property type="entry name" value="q2cbj1_9rhob like domain"/>
    <property type="match status" value="1"/>
</dbReference>
<dbReference type="Pfam" id="PF18331">
    <property type="entry name" value="PKHD_C"/>
    <property type="match status" value="1"/>
</dbReference>
<dbReference type="NCBIfam" id="NF003975">
    <property type="entry name" value="PRK05467.1-4"/>
    <property type="match status" value="1"/>
</dbReference>
<dbReference type="PROSITE" id="PS51471">
    <property type="entry name" value="FE2OG_OXY"/>
    <property type="match status" value="1"/>
</dbReference>
<dbReference type="GO" id="GO:0006974">
    <property type="term" value="P:DNA damage response"/>
    <property type="evidence" value="ECO:0007669"/>
    <property type="project" value="TreeGrafter"/>
</dbReference>
<dbReference type="Proteomes" id="UP000323632">
    <property type="component" value="Unassembled WGS sequence"/>
</dbReference>
<keyword evidence="9" id="KW-1185">Reference proteome</keyword>
<accession>A0A5M6CNA6</accession>
<evidence type="ECO:0000256" key="5">
    <source>
        <dbReference type="ARBA" id="ARBA00023002"/>
    </source>
</evidence>
<comment type="cofactor">
    <cofactor evidence="1">
        <name>L-ascorbate</name>
        <dbReference type="ChEBI" id="CHEBI:38290"/>
    </cofactor>
</comment>
<dbReference type="PANTHER" id="PTHR41536:SF1">
    <property type="entry name" value="PKHD-TYPE HYDROXYLASE YBIX"/>
    <property type="match status" value="1"/>
</dbReference>
<feature type="domain" description="Fe2OG dioxygenase" evidence="7">
    <location>
        <begin position="104"/>
        <end position="201"/>
    </location>
</feature>
<dbReference type="NCBIfam" id="NF003974">
    <property type="entry name" value="PRK05467.1-3"/>
    <property type="match status" value="1"/>
</dbReference>
<dbReference type="InterPro" id="IPR041097">
    <property type="entry name" value="PKHD_C"/>
</dbReference>
<evidence type="ECO:0000259" key="7">
    <source>
        <dbReference type="PROSITE" id="PS51471"/>
    </source>
</evidence>
<dbReference type="EMBL" id="VWSH01000002">
    <property type="protein sequence ID" value="KAA5534629.1"/>
    <property type="molecule type" value="Genomic_DNA"/>
</dbReference>
<evidence type="ECO:0000256" key="4">
    <source>
        <dbReference type="ARBA" id="ARBA00022964"/>
    </source>
</evidence>
<gene>
    <name evidence="8" type="ORF">F0919_08400</name>
</gene>
<dbReference type="GO" id="GO:0031418">
    <property type="term" value="F:L-ascorbic acid binding"/>
    <property type="evidence" value="ECO:0007669"/>
    <property type="project" value="UniProtKB-KW"/>
</dbReference>
<dbReference type="SMART" id="SM00702">
    <property type="entry name" value="P4Hc"/>
    <property type="match status" value="1"/>
</dbReference>
<dbReference type="GO" id="GO:0006879">
    <property type="term" value="P:intracellular iron ion homeostasis"/>
    <property type="evidence" value="ECO:0007669"/>
    <property type="project" value="TreeGrafter"/>
</dbReference>
<evidence type="ECO:0000256" key="3">
    <source>
        <dbReference type="ARBA" id="ARBA00022896"/>
    </source>
</evidence>
<proteinExistence type="inferred from homology"/>
<dbReference type="GO" id="GO:0005506">
    <property type="term" value="F:iron ion binding"/>
    <property type="evidence" value="ECO:0007669"/>
    <property type="project" value="InterPro"/>
</dbReference>
<evidence type="ECO:0000256" key="1">
    <source>
        <dbReference type="ARBA" id="ARBA00001961"/>
    </source>
</evidence>
<evidence type="ECO:0000313" key="8">
    <source>
        <dbReference type="EMBL" id="KAA5534629.1"/>
    </source>
</evidence>
<keyword evidence="2" id="KW-0479">Metal-binding</keyword>
<dbReference type="Gene3D" id="4.10.860.20">
    <property type="entry name" value="Rabenosyn, Rab binding domain"/>
    <property type="match status" value="1"/>
</dbReference>
<keyword evidence="5" id="KW-0560">Oxidoreductase</keyword>
<dbReference type="InterPro" id="IPR044862">
    <property type="entry name" value="Pro_4_hyd_alph_FE2OG_OXY"/>
</dbReference>
<dbReference type="PANTHER" id="PTHR41536">
    <property type="entry name" value="PKHD-TYPE HYDROXYLASE YBIX"/>
    <property type="match status" value="1"/>
</dbReference>
<dbReference type="GO" id="GO:0016706">
    <property type="term" value="F:2-oxoglutarate-dependent dioxygenase activity"/>
    <property type="evidence" value="ECO:0007669"/>
    <property type="project" value="InterPro"/>
</dbReference>
<organism evidence="8 9">
    <name type="scientific">Taibaiella lutea</name>
    <dbReference type="NCBI Taxonomy" id="2608001"/>
    <lineage>
        <taxon>Bacteria</taxon>
        <taxon>Pseudomonadati</taxon>
        <taxon>Bacteroidota</taxon>
        <taxon>Chitinophagia</taxon>
        <taxon>Chitinophagales</taxon>
        <taxon>Chitinophagaceae</taxon>
        <taxon>Taibaiella</taxon>
    </lineage>
</organism>
<evidence type="ECO:0000256" key="2">
    <source>
        <dbReference type="ARBA" id="ARBA00022723"/>
    </source>
</evidence>
<protein>
    <submittedName>
        <fullName evidence="8">Fe2+-dependent dioxygenase</fullName>
    </submittedName>
</protein>
<dbReference type="Pfam" id="PF13640">
    <property type="entry name" value="2OG-FeII_Oxy_3"/>
    <property type="match status" value="1"/>
</dbReference>
<comment type="caution">
    <text evidence="8">The sequence shown here is derived from an EMBL/GenBank/DDBJ whole genome shotgun (WGS) entry which is preliminary data.</text>
</comment>
<dbReference type="InterPro" id="IPR006620">
    <property type="entry name" value="Pro_4_hyd_alph"/>
</dbReference>
<reference evidence="8 9" key="1">
    <citation type="submission" date="2019-09" db="EMBL/GenBank/DDBJ databases">
        <title>Genome sequence and assembly of Taibaiella sp.</title>
        <authorList>
            <person name="Chhetri G."/>
        </authorList>
    </citation>
    <scope>NUCLEOTIDE SEQUENCE [LARGE SCALE GENOMIC DNA]</scope>
    <source>
        <strain evidence="8 9">KVB11</strain>
    </source>
</reference>
<evidence type="ECO:0000313" key="9">
    <source>
        <dbReference type="Proteomes" id="UP000323632"/>
    </source>
</evidence>
<dbReference type="InterPro" id="IPR005123">
    <property type="entry name" value="Oxoglu/Fe-dep_dioxygenase_dom"/>
</dbReference>
<keyword evidence="3" id="KW-0847">Vitamin C</keyword>